<sequence length="148" mass="16894">MRQNREGSRKKRLRAMRVSFTASSQTSLTHRQRRGVLAFLQQHCTEITEIHLGDCINGDEQIHFLACSLNLWDLIILHPPSNPIKRAYCSAPTTCKPKPYLERNWDIARACDILLAAPQQAKEIIRSGTWATVRYSKQLGKTVIILNP</sequence>
<protein>
    <submittedName>
        <fullName evidence="1">Uncharacterized protein</fullName>
    </submittedName>
</protein>
<reference evidence="1" key="1">
    <citation type="journal article" date="2015" name="Nature">
        <title>Complex archaea that bridge the gap between prokaryotes and eukaryotes.</title>
        <authorList>
            <person name="Spang A."/>
            <person name="Saw J.H."/>
            <person name="Jorgensen S.L."/>
            <person name="Zaremba-Niedzwiedzka K."/>
            <person name="Martijn J."/>
            <person name="Lind A.E."/>
            <person name="van Eijk R."/>
            <person name="Schleper C."/>
            <person name="Guy L."/>
            <person name="Ettema T.J."/>
        </authorList>
    </citation>
    <scope>NUCLEOTIDE SEQUENCE</scope>
</reference>
<dbReference type="AlphaFoldDB" id="A0A0F9FKA0"/>
<comment type="caution">
    <text evidence="1">The sequence shown here is derived from an EMBL/GenBank/DDBJ whole genome shotgun (WGS) entry which is preliminary data.</text>
</comment>
<accession>A0A0F9FKA0</accession>
<organism evidence="1">
    <name type="scientific">marine sediment metagenome</name>
    <dbReference type="NCBI Taxonomy" id="412755"/>
    <lineage>
        <taxon>unclassified sequences</taxon>
        <taxon>metagenomes</taxon>
        <taxon>ecological metagenomes</taxon>
    </lineage>
</organism>
<name>A0A0F9FKA0_9ZZZZ</name>
<dbReference type="EMBL" id="LAZR01021010">
    <property type="protein sequence ID" value="KKL86804.1"/>
    <property type="molecule type" value="Genomic_DNA"/>
</dbReference>
<proteinExistence type="predicted"/>
<gene>
    <name evidence="1" type="ORF">LCGC14_1941090</name>
</gene>
<evidence type="ECO:0000313" key="1">
    <source>
        <dbReference type="EMBL" id="KKL86804.1"/>
    </source>
</evidence>